<evidence type="ECO:0000256" key="1">
    <source>
        <dbReference type="SAM" id="MobiDB-lite"/>
    </source>
</evidence>
<name>A0AA41U5B6_9ACTN</name>
<reference evidence="3" key="1">
    <citation type="submission" date="2022-01" db="EMBL/GenBank/DDBJ databases">
        <title>Genome-Based Taxonomic Classification of the Phylum Actinobacteria.</title>
        <authorList>
            <person name="Gao Y."/>
        </authorList>
    </citation>
    <scope>NUCLEOTIDE SEQUENCE</scope>
    <source>
        <strain evidence="3">KLBMP 8922</strain>
    </source>
</reference>
<dbReference type="AlphaFoldDB" id="A0AA41U5B6"/>
<keyword evidence="4" id="KW-1185">Reference proteome</keyword>
<organism evidence="3 4">
    <name type="scientific">Yinghuangia soli</name>
    <dbReference type="NCBI Taxonomy" id="2908204"/>
    <lineage>
        <taxon>Bacteria</taxon>
        <taxon>Bacillati</taxon>
        <taxon>Actinomycetota</taxon>
        <taxon>Actinomycetes</taxon>
        <taxon>Kitasatosporales</taxon>
        <taxon>Streptomycetaceae</taxon>
        <taxon>Yinghuangia</taxon>
    </lineage>
</organism>
<evidence type="ECO:0000256" key="2">
    <source>
        <dbReference type="SAM" id="Phobius"/>
    </source>
</evidence>
<comment type="caution">
    <text evidence="3">The sequence shown here is derived from an EMBL/GenBank/DDBJ whole genome shotgun (WGS) entry which is preliminary data.</text>
</comment>
<feature type="compositionally biased region" description="Basic and acidic residues" evidence="1">
    <location>
        <begin position="114"/>
        <end position="127"/>
    </location>
</feature>
<protein>
    <submittedName>
        <fullName evidence="3">Uncharacterized protein</fullName>
    </submittedName>
</protein>
<proteinExistence type="predicted"/>
<keyword evidence="2" id="KW-0812">Transmembrane</keyword>
<evidence type="ECO:0000313" key="3">
    <source>
        <dbReference type="EMBL" id="MCF2533866.1"/>
    </source>
</evidence>
<accession>A0AA41U5B6</accession>
<dbReference type="Proteomes" id="UP001165378">
    <property type="component" value="Unassembled WGS sequence"/>
</dbReference>
<feature type="region of interest" description="Disordered" evidence="1">
    <location>
        <begin position="105"/>
        <end position="127"/>
    </location>
</feature>
<keyword evidence="2" id="KW-0472">Membrane</keyword>
<sequence>MSSPDTPHWYAPPHDGVDDWQAFDASPRAVVAAAEPEAADPVANHLRCAARLVAGFVPLSVVAALAPRTLRVHVAGPLPLSVVLMLAQAAVLVWALAAHARCPSGDHVTAHRGAGGDHSRPGDRRAR</sequence>
<feature type="transmembrane region" description="Helical" evidence="2">
    <location>
        <begin position="78"/>
        <end position="97"/>
    </location>
</feature>
<gene>
    <name evidence="3" type="ORF">LZ495_42530</name>
</gene>
<keyword evidence="2" id="KW-1133">Transmembrane helix</keyword>
<dbReference type="RefSeq" id="WP_235058629.1">
    <property type="nucleotide sequence ID" value="NZ_JAKFHA010000063.1"/>
</dbReference>
<dbReference type="EMBL" id="JAKFHA010000063">
    <property type="protein sequence ID" value="MCF2533866.1"/>
    <property type="molecule type" value="Genomic_DNA"/>
</dbReference>
<evidence type="ECO:0000313" key="4">
    <source>
        <dbReference type="Proteomes" id="UP001165378"/>
    </source>
</evidence>